<reference evidence="8 9" key="2">
    <citation type="submission" date="2018-08" db="EMBL/GenBank/DDBJ databases">
        <authorList>
            <person name="Laetsch R D."/>
            <person name="Stevens L."/>
            <person name="Kumar S."/>
            <person name="Blaxter L. M."/>
        </authorList>
    </citation>
    <scope>NUCLEOTIDE SEQUENCE [LARGE SCALE GENOMIC DNA]</scope>
</reference>
<dbReference type="GO" id="GO:0015377">
    <property type="term" value="F:chloride:monoatomic cation symporter activity"/>
    <property type="evidence" value="ECO:0007669"/>
    <property type="project" value="InterPro"/>
</dbReference>
<dbReference type="EMBL" id="UYRW01000093">
    <property type="protein sequence ID" value="VDK62959.1"/>
    <property type="molecule type" value="Genomic_DNA"/>
</dbReference>
<dbReference type="AlphaFoldDB" id="A0A182DYU8"/>
<feature type="transmembrane region" description="Helical" evidence="6">
    <location>
        <begin position="554"/>
        <end position="572"/>
    </location>
</feature>
<proteinExistence type="predicted"/>
<keyword evidence="2 6" id="KW-0812">Transmembrane</keyword>
<dbReference type="OrthoDB" id="2020542at2759"/>
<dbReference type="PANTHER" id="PTHR11827">
    <property type="entry name" value="SOLUTE CARRIER FAMILY 12, CATION COTRANSPORTERS"/>
    <property type="match status" value="1"/>
</dbReference>
<dbReference type="GO" id="GO:0016020">
    <property type="term" value="C:membrane"/>
    <property type="evidence" value="ECO:0007669"/>
    <property type="project" value="UniProtKB-SubCell"/>
</dbReference>
<evidence type="ECO:0000256" key="1">
    <source>
        <dbReference type="ARBA" id="ARBA00004141"/>
    </source>
</evidence>
<feature type="region of interest" description="Disordered" evidence="5">
    <location>
        <begin position="28"/>
        <end position="47"/>
    </location>
</feature>
<feature type="transmembrane region" description="Helical" evidence="6">
    <location>
        <begin position="496"/>
        <end position="512"/>
    </location>
</feature>
<organism evidence="10">
    <name type="scientific">Onchocerca ochengi</name>
    <name type="common">Filarial nematode worm</name>
    <dbReference type="NCBI Taxonomy" id="42157"/>
    <lineage>
        <taxon>Eukaryota</taxon>
        <taxon>Metazoa</taxon>
        <taxon>Ecdysozoa</taxon>
        <taxon>Nematoda</taxon>
        <taxon>Chromadorea</taxon>
        <taxon>Rhabditida</taxon>
        <taxon>Spirurina</taxon>
        <taxon>Spiruromorpha</taxon>
        <taxon>Filarioidea</taxon>
        <taxon>Onchocercidae</taxon>
        <taxon>Onchocerca</taxon>
    </lineage>
</organism>
<reference evidence="10" key="1">
    <citation type="submission" date="2016-06" db="UniProtKB">
        <authorList>
            <consortium name="WormBaseParasite"/>
        </authorList>
    </citation>
    <scope>IDENTIFICATION</scope>
</reference>
<name>A0A182DYU8_ONCOC</name>
<evidence type="ECO:0000313" key="8">
    <source>
        <dbReference type="EMBL" id="VDK62959.1"/>
    </source>
</evidence>
<feature type="transmembrane region" description="Helical" evidence="6">
    <location>
        <begin position="263"/>
        <end position="284"/>
    </location>
</feature>
<evidence type="ECO:0000256" key="4">
    <source>
        <dbReference type="ARBA" id="ARBA00023136"/>
    </source>
</evidence>
<feature type="transmembrane region" description="Helical" evidence="6">
    <location>
        <begin position="441"/>
        <end position="464"/>
    </location>
</feature>
<feature type="transmembrane region" description="Helical" evidence="6">
    <location>
        <begin position="362"/>
        <end position="386"/>
    </location>
</feature>
<dbReference type="Proteomes" id="UP000271087">
    <property type="component" value="Unassembled WGS sequence"/>
</dbReference>
<feature type="transmembrane region" description="Helical" evidence="6">
    <location>
        <begin position="175"/>
        <end position="202"/>
    </location>
</feature>
<feature type="transmembrane region" description="Helical" evidence="6">
    <location>
        <begin position="236"/>
        <end position="256"/>
    </location>
</feature>
<keyword evidence="9" id="KW-1185">Reference proteome</keyword>
<keyword evidence="4 6" id="KW-0472">Membrane</keyword>
<dbReference type="STRING" id="42157.A0A182DYU8"/>
<feature type="transmembrane region" description="Helical" evidence="6">
    <location>
        <begin position="398"/>
        <end position="421"/>
    </location>
</feature>
<dbReference type="InterPro" id="IPR004842">
    <property type="entry name" value="SLC12A_fam"/>
</dbReference>
<dbReference type="InterPro" id="IPR018491">
    <property type="entry name" value="SLC12_C"/>
</dbReference>
<evidence type="ECO:0000256" key="2">
    <source>
        <dbReference type="ARBA" id="ARBA00022692"/>
    </source>
</evidence>
<accession>A0A182DYU8</accession>
<evidence type="ECO:0000256" key="3">
    <source>
        <dbReference type="ARBA" id="ARBA00022989"/>
    </source>
</evidence>
<dbReference type="Pfam" id="PF03522">
    <property type="entry name" value="SLC12"/>
    <property type="match status" value="1"/>
</dbReference>
<keyword evidence="3 6" id="KW-1133">Transmembrane helix</keyword>
<feature type="domain" description="SLC12A transporter C-terminal" evidence="7">
    <location>
        <begin position="746"/>
        <end position="947"/>
    </location>
</feature>
<evidence type="ECO:0000256" key="6">
    <source>
        <dbReference type="SAM" id="Phobius"/>
    </source>
</evidence>
<dbReference type="Gene3D" id="1.20.1740.10">
    <property type="entry name" value="Amino acid/polyamine transporter I"/>
    <property type="match status" value="1"/>
</dbReference>
<gene>
    <name evidence="8" type="ORF">NOO_LOCUS851</name>
</gene>
<evidence type="ECO:0000313" key="10">
    <source>
        <dbReference type="WBParaSite" id="nOo.2.0.1.t00851-RA"/>
    </source>
</evidence>
<evidence type="ECO:0000313" key="9">
    <source>
        <dbReference type="Proteomes" id="UP000271087"/>
    </source>
</evidence>
<feature type="transmembrane region" description="Helical" evidence="6">
    <location>
        <begin position="578"/>
        <end position="595"/>
    </location>
</feature>
<dbReference type="WBParaSite" id="nOo.2.0.1.t00851-RA">
    <property type="protein sequence ID" value="nOo.2.0.1.t00851-RA"/>
    <property type="gene ID" value="nOo.2.0.1.g00851"/>
</dbReference>
<feature type="transmembrane region" description="Helical" evidence="6">
    <location>
        <begin position="518"/>
        <end position="542"/>
    </location>
</feature>
<evidence type="ECO:0000259" key="7">
    <source>
        <dbReference type="Pfam" id="PF03522"/>
    </source>
</evidence>
<protein>
    <submittedName>
        <fullName evidence="10">AA_permease domain-containing protein</fullName>
    </submittedName>
</protein>
<sequence length="962" mass="108702">MRKLIAEKEVSAKVGNVEEVGDRNYHKMNNLPLADTPKENLSEEESSDEVVNAKNTSFVFRLRQSLSTTRHNIRRIINTIPVQDDNPSYGRGTLGVFSGVYISYMQNILLLALIFLRLPWIVGILSLSLTAVTILLVFTAILFSSFSIAAVATNGSDRLYGGPFTTIAYSLGSRIALVVGVMLCLANCGFTGICLTICTQLIQQYILTPNSIQPDLVKLAFGNNRKAIQELYKEPYYIHLILLTVFLILITLFNSFGKRIVKWICWIPFTVFAILLVHIFVSAITKIIQQDTDLRCIHEPIEIIPKDHYYDQVPVLLYLSPNYTTVSSLSATTVQPSDMKYFCEIIVENYFVVSLSQDNIKFASITGCALLLLPLFTGSICGINISSTLKSPTKNIPTGIFSSLLTMLLLITLLTCALALGIERHLLLDKFGYGTYPSFPIIFTISGPIVLITGLILMSIAAAIQTAKSLLLSIITSHTVPLPRFFYERTSKRRKLIAIVITAFLTLPYLFINNLDYISIIASSCMLVALIAINLGTIICSTLNFPSFQPTFRFFRSFFGMLGIIACAIMLYGCKPQIGMIVSTTAILIYIIFPLHRRRFHRGTPYAIVVDIANMLLYSSTQKSTAGMVEEFGSKPRCIVFTRFPAPCDNLLRMAKILSQNRSALCLSLIRDTGDQENIGSEDVRTARQYMEYIDLSGYATQFKAALRGLPDSLLYHYHMHRLCVQHCNLVVVKGIFPLKISPVESNETIDIWWIIDNGDVLLMVAKMLKKHKIWHKAKLRLFVVVDIEDDIKRIEKALFLWLIDNHYLISKIEFIRADSWIISDYLQLRSFQIKRRYYKIDDKSLFSFLKRLIGIPDGKPAQNAVDSGFRGLITSSVRSNSLMRMDEQQQRAQQLNKEILERSSSAALVLMNMPEPPVHLERFWKYLNFLNDISNELKKVLFVRGVDVQSNVDLETSTMKN</sequence>
<dbReference type="PANTHER" id="PTHR11827:SF72">
    <property type="entry name" value="GH08340P"/>
    <property type="match status" value="1"/>
</dbReference>
<evidence type="ECO:0000256" key="5">
    <source>
        <dbReference type="SAM" id="MobiDB-lite"/>
    </source>
</evidence>
<comment type="subcellular location">
    <subcellularLocation>
        <location evidence="1">Membrane</location>
        <topology evidence="1">Multi-pass membrane protein</topology>
    </subcellularLocation>
</comment>